<dbReference type="SUPFAM" id="SSF102114">
    <property type="entry name" value="Radical SAM enzymes"/>
    <property type="match status" value="1"/>
</dbReference>
<dbReference type="EMBL" id="BART01040794">
    <property type="protein sequence ID" value="GAH20731.1"/>
    <property type="molecule type" value="Genomic_DNA"/>
</dbReference>
<accession>X1DIL5</accession>
<dbReference type="InterPro" id="IPR058240">
    <property type="entry name" value="rSAM_sf"/>
</dbReference>
<dbReference type="Gene3D" id="3.20.20.70">
    <property type="entry name" value="Aldolase class I"/>
    <property type="match status" value="1"/>
</dbReference>
<feature type="non-terminal residue" evidence="1">
    <location>
        <position position="1"/>
    </location>
</feature>
<organism evidence="1">
    <name type="scientific">marine sediment metagenome</name>
    <dbReference type="NCBI Taxonomy" id="412755"/>
    <lineage>
        <taxon>unclassified sequences</taxon>
        <taxon>metagenomes</taxon>
        <taxon>ecological metagenomes</taxon>
    </lineage>
</organism>
<dbReference type="AlphaFoldDB" id="X1DIL5"/>
<sequence>KDDLPIEYVDKVITEAKEMGTCFFVISGGEAFVRDDMLDIYKKHNDVSFMIYTNGTFIDRDMAFKLQKLGNVAPALDLHRDFYR</sequence>
<evidence type="ECO:0008006" key="2">
    <source>
        <dbReference type="Google" id="ProtNLM"/>
    </source>
</evidence>
<dbReference type="PANTHER" id="PTHR43524:SF1">
    <property type="entry name" value="RADICAL SAM SUPERFAMILY PROTEIN"/>
    <property type="match status" value="1"/>
</dbReference>
<name>X1DIL5_9ZZZZ</name>
<reference evidence="1" key="1">
    <citation type="journal article" date="2014" name="Front. Microbiol.">
        <title>High frequency of phylogenetically diverse reductive dehalogenase-homologous genes in deep subseafloor sedimentary metagenomes.</title>
        <authorList>
            <person name="Kawai M."/>
            <person name="Futagami T."/>
            <person name="Toyoda A."/>
            <person name="Takaki Y."/>
            <person name="Nishi S."/>
            <person name="Hori S."/>
            <person name="Arai W."/>
            <person name="Tsubouchi T."/>
            <person name="Morono Y."/>
            <person name="Uchiyama I."/>
            <person name="Ito T."/>
            <person name="Fujiyama A."/>
            <person name="Inagaki F."/>
            <person name="Takami H."/>
        </authorList>
    </citation>
    <scope>NUCLEOTIDE SEQUENCE</scope>
    <source>
        <strain evidence="1">Expedition CK06-06</strain>
    </source>
</reference>
<gene>
    <name evidence="1" type="ORF">S01H4_66140</name>
</gene>
<protein>
    <recommendedName>
        <fullName evidence="2">Radical SAM core domain-containing protein</fullName>
    </recommendedName>
</protein>
<evidence type="ECO:0000313" key="1">
    <source>
        <dbReference type="EMBL" id="GAH20731.1"/>
    </source>
</evidence>
<feature type="non-terminal residue" evidence="1">
    <location>
        <position position="84"/>
    </location>
</feature>
<dbReference type="PANTHER" id="PTHR43524">
    <property type="entry name" value="RADICAL SAM SUPERFAMILY PROTEIN"/>
    <property type="match status" value="1"/>
</dbReference>
<comment type="caution">
    <text evidence="1">The sequence shown here is derived from an EMBL/GenBank/DDBJ whole genome shotgun (WGS) entry which is preliminary data.</text>
</comment>
<proteinExistence type="predicted"/>
<dbReference type="InterPro" id="IPR013785">
    <property type="entry name" value="Aldolase_TIM"/>
</dbReference>